<dbReference type="GO" id="GO:0046872">
    <property type="term" value="F:metal ion binding"/>
    <property type="evidence" value="ECO:0007669"/>
    <property type="project" value="UniProtKB-KW"/>
</dbReference>
<dbReference type="Gene3D" id="3.20.20.70">
    <property type="entry name" value="Aldolase class I"/>
    <property type="match status" value="1"/>
</dbReference>
<keyword evidence="3" id="KW-0949">S-adenosyl-L-methionine</keyword>
<evidence type="ECO:0000256" key="5">
    <source>
        <dbReference type="ARBA" id="ARBA00023004"/>
    </source>
</evidence>
<feature type="domain" description="Radical SAM core" evidence="7">
    <location>
        <begin position="23"/>
        <end position="254"/>
    </location>
</feature>
<gene>
    <name evidence="9" type="primary">pflA_1</name>
    <name evidence="9" type="ORF">CSLFYP84_01282</name>
    <name evidence="8" type="ORF">PM006_20195</name>
</gene>
<evidence type="ECO:0000256" key="4">
    <source>
        <dbReference type="ARBA" id="ARBA00022723"/>
    </source>
</evidence>
<keyword evidence="5" id="KW-0408">Iron</keyword>
<dbReference type="GO" id="GO:0051539">
    <property type="term" value="F:4 iron, 4 sulfur cluster binding"/>
    <property type="evidence" value="ECO:0007669"/>
    <property type="project" value="UniProtKB-KW"/>
</dbReference>
<dbReference type="GeneID" id="57968750"/>
<dbReference type="InterPro" id="IPR013785">
    <property type="entry name" value="Aldolase_TIM"/>
</dbReference>
<dbReference type="PANTHER" id="PTHR30352:SF4">
    <property type="entry name" value="PYRUVATE FORMATE-LYASE 2-ACTIVATING ENZYME"/>
    <property type="match status" value="1"/>
</dbReference>
<comment type="cofactor">
    <cofactor evidence="1">
        <name>[4Fe-4S] cluster</name>
        <dbReference type="ChEBI" id="CHEBI:49883"/>
    </cofactor>
</comment>
<dbReference type="AlphaFoldDB" id="A0A6N3BVV7"/>
<evidence type="ECO:0000256" key="3">
    <source>
        <dbReference type="ARBA" id="ARBA00022691"/>
    </source>
</evidence>
<dbReference type="EMBL" id="JAQLGM010000077">
    <property type="protein sequence ID" value="MDB2002525.1"/>
    <property type="molecule type" value="Genomic_DNA"/>
</dbReference>
<dbReference type="GO" id="GO:0043365">
    <property type="term" value="F:[formate-C-acetyltransferase]-activating enzyme activity"/>
    <property type="evidence" value="ECO:0007669"/>
    <property type="project" value="UniProtKB-EC"/>
</dbReference>
<dbReference type="PROSITE" id="PS51918">
    <property type="entry name" value="RADICAL_SAM"/>
    <property type="match status" value="1"/>
</dbReference>
<reference evidence="8" key="2">
    <citation type="submission" date="2023-01" db="EMBL/GenBank/DDBJ databases">
        <title>Human gut microbiome strain richness.</title>
        <authorList>
            <person name="Chen-Liaw A."/>
        </authorList>
    </citation>
    <scope>NUCLEOTIDE SEQUENCE</scope>
    <source>
        <strain evidence="8">B1_m1001713B170214d0_201011</strain>
    </source>
</reference>
<dbReference type="Pfam" id="PF04055">
    <property type="entry name" value="Radical_SAM"/>
    <property type="match status" value="1"/>
</dbReference>
<dbReference type="SUPFAM" id="SSF102114">
    <property type="entry name" value="Radical SAM enzymes"/>
    <property type="match status" value="1"/>
</dbReference>
<dbReference type="EC" id="1.97.1.4" evidence="9"/>
<dbReference type="PANTHER" id="PTHR30352">
    <property type="entry name" value="PYRUVATE FORMATE-LYASE-ACTIVATING ENZYME"/>
    <property type="match status" value="1"/>
</dbReference>
<evidence type="ECO:0000313" key="9">
    <source>
        <dbReference type="EMBL" id="VYU08770.1"/>
    </source>
</evidence>
<dbReference type="NCBIfam" id="TIGR02494">
    <property type="entry name" value="PFLE_PFLC"/>
    <property type="match status" value="1"/>
</dbReference>
<evidence type="ECO:0000256" key="1">
    <source>
        <dbReference type="ARBA" id="ARBA00001966"/>
    </source>
</evidence>
<keyword evidence="4" id="KW-0479">Metal-binding</keyword>
<dbReference type="InterPro" id="IPR012839">
    <property type="entry name" value="Organic_radical_activase"/>
</dbReference>
<dbReference type="SFLD" id="SFLDG01066">
    <property type="entry name" value="organic_radical-activating_enz"/>
    <property type="match status" value="1"/>
</dbReference>
<sequence length="260" mass="29608">MVRREQSNAERGLVLRTERCSIHDGHGIRTVVFLKGCPLNCWWCSTPESQSFEIEHAEGNTYGTYMTVEEVMKEIRKDSAFYFHSGGGMTLSGGEILAQPDFARSILRVCRNECISTAIETSLCSSWENAASILPYVNTAFVDFKLVDNALHRKYCGIGNRLIHQNLIKSNEITDPFGLIIRTPVIPGINDNEAELAGIGEFCSRLKHLIHVQLLPYHRLGVDTYRKLGREYRLPELKSPSEEHMLECRDIVRRYVECEL</sequence>
<keyword evidence="6" id="KW-0411">Iron-sulfur</keyword>
<dbReference type="InterPro" id="IPR058240">
    <property type="entry name" value="rSAM_sf"/>
</dbReference>
<proteinExistence type="predicted"/>
<dbReference type="InterPro" id="IPR007197">
    <property type="entry name" value="rSAM"/>
</dbReference>
<evidence type="ECO:0000313" key="8">
    <source>
        <dbReference type="EMBL" id="MDB2002525.1"/>
    </source>
</evidence>
<keyword evidence="9" id="KW-0670">Pyruvate</keyword>
<keyword evidence="9" id="KW-0560">Oxidoreductase</keyword>
<dbReference type="EMBL" id="CACRUA010000017">
    <property type="protein sequence ID" value="VYU08770.1"/>
    <property type="molecule type" value="Genomic_DNA"/>
</dbReference>
<evidence type="ECO:0000259" key="7">
    <source>
        <dbReference type="PROSITE" id="PS51918"/>
    </source>
</evidence>
<organism evidence="9">
    <name type="scientific">Clostridium symbiosum</name>
    <name type="common">Bacteroides symbiosus</name>
    <dbReference type="NCBI Taxonomy" id="1512"/>
    <lineage>
        <taxon>Bacteria</taxon>
        <taxon>Bacillati</taxon>
        <taxon>Bacillota</taxon>
        <taxon>Clostridia</taxon>
        <taxon>Lachnospirales</taxon>
        <taxon>Lachnospiraceae</taxon>
        <taxon>Otoolea</taxon>
    </lineage>
</organism>
<dbReference type="Proteomes" id="UP001300871">
    <property type="component" value="Unassembled WGS sequence"/>
</dbReference>
<accession>A0A6N3BVV7</accession>
<dbReference type="PIRSF" id="PIRSF000371">
    <property type="entry name" value="PFL_act_enz"/>
    <property type="match status" value="1"/>
</dbReference>
<dbReference type="SFLD" id="SFLDS00029">
    <property type="entry name" value="Radical_SAM"/>
    <property type="match status" value="1"/>
</dbReference>
<dbReference type="InterPro" id="IPR034457">
    <property type="entry name" value="Organic_radical-activating"/>
</dbReference>
<evidence type="ECO:0000256" key="6">
    <source>
        <dbReference type="ARBA" id="ARBA00023014"/>
    </source>
</evidence>
<keyword evidence="2" id="KW-0004">4Fe-4S</keyword>
<dbReference type="RefSeq" id="WP_190278452.1">
    <property type="nucleotide sequence ID" value="NZ_CACRUA010000017.1"/>
</dbReference>
<evidence type="ECO:0000256" key="2">
    <source>
        <dbReference type="ARBA" id="ARBA00022485"/>
    </source>
</evidence>
<keyword evidence="9" id="KW-0456">Lyase</keyword>
<protein>
    <submittedName>
        <fullName evidence="8">Glycyl-radical enzyme activating protein</fullName>
    </submittedName>
    <submittedName>
        <fullName evidence="9">Pyruvate formate-lyase 1-activating enzyme</fullName>
        <ecNumber evidence="9">1.97.1.4</ecNumber>
    </submittedName>
</protein>
<name>A0A6N3BVV7_CLOSY</name>
<reference evidence="9" key="1">
    <citation type="submission" date="2019-11" db="EMBL/GenBank/DDBJ databases">
        <authorList>
            <person name="Feng L."/>
        </authorList>
    </citation>
    <scope>NUCLEOTIDE SEQUENCE</scope>
    <source>
        <strain evidence="9">CsymbiosumLFYP84</strain>
    </source>
</reference>
<dbReference type="GO" id="GO:0016829">
    <property type="term" value="F:lyase activity"/>
    <property type="evidence" value="ECO:0007669"/>
    <property type="project" value="UniProtKB-KW"/>
</dbReference>